<keyword evidence="1" id="KW-0540">Nuclease</keyword>
<evidence type="ECO:0000256" key="3">
    <source>
        <dbReference type="ARBA" id="ARBA00022759"/>
    </source>
</evidence>
<sequence>MRAPLLAAVLALLWSTQARAWWDEGHMRIAAIAYEQLTPAARAEANRLLRMNPDYREWAAAVPEPPDHRPKDIDRYIFVRAAVWADDIKTYAAYQQASNGGKDRLKDEATTSTAGRNIGYRDLLIHGYWHFTDIGFRLDGLQLPPQDPVDAVTQLKLFAAALPRSAGQTDDVRSYDLTWTLHLVGDIHQPLHAVTLYDKRFTKKHAEATPPEPDTGDRGGNEIIVVPANGVPVNLHAYWDSIFGGYSTVFGALFDGFNTKVVDGVLMSTSKLPAPLADKVAIEDPAAWATESFDLAKQYAYADPVLTGDKPQLTREYETAARKIAEQQAALAGARLANLLNRALGQ</sequence>
<name>A0ABT8T158_9HYPH</name>
<proteinExistence type="predicted"/>
<evidence type="ECO:0000313" key="8">
    <source>
        <dbReference type="EMBL" id="MDO1583612.1"/>
    </source>
</evidence>
<feature type="signal peptide" evidence="7">
    <location>
        <begin position="1"/>
        <end position="20"/>
    </location>
</feature>
<evidence type="ECO:0000256" key="5">
    <source>
        <dbReference type="ARBA" id="ARBA00023157"/>
    </source>
</evidence>
<dbReference type="SUPFAM" id="SSF48537">
    <property type="entry name" value="Phospholipase C/P1 nuclease"/>
    <property type="match status" value="1"/>
</dbReference>
<dbReference type="EMBL" id="JAUKWQ010000005">
    <property type="protein sequence ID" value="MDO1583612.1"/>
    <property type="molecule type" value="Genomic_DNA"/>
</dbReference>
<dbReference type="Gene3D" id="1.10.575.10">
    <property type="entry name" value="P1 Nuclease"/>
    <property type="match status" value="1"/>
</dbReference>
<dbReference type="PANTHER" id="PTHR33146:SF10">
    <property type="entry name" value="STRAND-SPECIFIC NUCLEASE, PUTATIVE-RELATED"/>
    <property type="match status" value="1"/>
</dbReference>
<keyword evidence="6" id="KW-0325">Glycoprotein</keyword>
<evidence type="ECO:0000313" key="9">
    <source>
        <dbReference type="Proteomes" id="UP001169006"/>
    </source>
</evidence>
<keyword evidence="4" id="KW-0378">Hydrolase</keyword>
<keyword evidence="9" id="KW-1185">Reference proteome</keyword>
<gene>
    <name evidence="8" type="ORF">Q2T52_16115</name>
</gene>
<accession>A0ABT8T158</accession>
<keyword evidence="5" id="KW-1015">Disulfide bond</keyword>
<feature type="chain" id="PRO_5047492863" evidence="7">
    <location>
        <begin position="21"/>
        <end position="346"/>
    </location>
</feature>
<evidence type="ECO:0000256" key="1">
    <source>
        <dbReference type="ARBA" id="ARBA00022722"/>
    </source>
</evidence>
<keyword evidence="7" id="KW-0732">Signal</keyword>
<dbReference type="PANTHER" id="PTHR33146">
    <property type="entry name" value="ENDONUCLEASE 4"/>
    <property type="match status" value="1"/>
</dbReference>
<keyword evidence="2" id="KW-0479">Metal-binding</keyword>
<reference evidence="8" key="1">
    <citation type="journal article" date="2015" name="Int. J. Syst. Evol. Microbiol.">
        <title>Rhizobium oryzicola sp. nov., potential plant-growth-promoting endophytic bacteria isolated from rice roots.</title>
        <authorList>
            <person name="Zhang X.X."/>
            <person name="Gao J.S."/>
            <person name="Cao Y.H."/>
            <person name="Sheirdil R.A."/>
            <person name="Wang X.C."/>
            <person name="Zhang L."/>
        </authorList>
    </citation>
    <scope>NUCLEOTIDE SEQUENCE</scope>
    <source>
        <strain evidence="8">05753</strain>
    </source>
</reference>
<dbReference type="RefSeq" id="WP_302077818.1">
    <property type="nucleotide sequence ID" value="NZ_JAUKWQ010000005.1"/>
</dbReference>
<dbReference type="Pfam" id="PF02265">
    <property type="entry name" value="S1-P1_nuclease"/>
    <property type="match status" value="1"/>
</dbReference>
<organism evidence="8 9">
    <name type="scientific">Rhizobium oryzicola</name>
    <dbReference type="NCBI Taxonomy" id="1232668"/>
    <lineage>
        <taxon>Bacteria</taxon>
        <taxon>Pseudomonadati</taxon>
        <taxon>Pseudomonadota</taxon>
        <taxon>Alphaproteobacteria</taxon>
        <taxon>Hyphomicrobiales</taxon>
        <taxon>Rhizobiaceae</taxon>
        <taxon>Rhizobium/Agrobacterium group</taxon>
        <taxon>Rhizobium</taxon>
    </lineage>
</organism>
<evidence type="ECO:0000256" key="2">
    <source>
        <dbReference type="ARBA" id="ARBA00022723"/>
    </source>
</evidence>
<dbReference type="Proteomes" id="UP001169006">
    <property type="component" value="Unassembled WGS sequence"/>
</dbReference>
<evidence type="ECO:0000256" key="7">
    <source>
        <dbReference type="SAM" id="SignalP"/>
    </source>
</evidence>
<evidence type="ECO:0000256" key="6">
    <source>
        <dbReference type="ARBA" id="ARBA00023180"/>
    </source>
</evidence>
<keyword evidence="3" id="KW-0255">Endonuclease</keyword>
<protein>
    <submittedName>
        <fullName evidence="8">S1/P1 nuclease</fullName>
    </submittedName>
</protein>
<dbReference type="InterPro" id="IPR008947">
    <property type="entry name" value="PLipase_C/P1_nuclease_dom_sf"/>
</dbReference>
<reference evidence="8" key="2">
    <citation type="submission" date="2023-07" db="EMBL/GenBank/DDBJ databases">
        <authorList>
            <person name="Sun H."/>
        </authorList>
    </citation>
    <scope>NUCLEOTIDE SEQUENCE</scope>
    <source>
        <strain evidence="8">05753</strain>
    </source>
</reference>
<dbReference type="InterPro" id="IPR003154">
    <property type="entry name" value="S1/P1nuclease"/>
</dbReference>
<dbReference type="CDD" id="cd11010">
    <property type="entry name" value="S1-P1_nuclease"/>
    <property type="match status" value="1"/>
</dbReference>
<comment type="caution">
    <text evidence="8">The sequence shown here is derived from an EMBL/GenBank/DDBJ whole genome shotgun (WGS) entry which is preliminary data.</text>
</comment>
<evidence type="ECO:0000256" key="4">
    <source>
        <dbReference type="ARBA" id="ARBA00022801"/>
    </source>
</evidence>